<dbReference type="PANTHER" id="PTHR45649:SF2">
    <property type="entry name" value="ACID PERMEASE, PUTATIVE-RELATED"/>
    <property type="match status" value="1"/>
</dbReference>
<feature type="compositionally biased region" description="Basic and acidic residues" evidence="6">
    <location>
        <begin position="19"/>
        <end position="30"/>
    </location>
</feature>
<evidence type="ECO:0000256" key="2">
    <source>
        <dbReference type="ARBA" id="ARBA00022448"/>
    </source>
</evidence>
<keyword evidence="9" id="KW-1185">Reference proteome</keyword>
<feature type="transmembrane region" description="Helical" evidence="7">
    <location>
        <begin position="385"/>
        <end position="405"/>
    </location>
</feature>
<gene>
    <name evidence="8" type="ORF">AOQ84DRAFT_385086</name>
</gene>
<dbReference type="GO" id="GO:0022857">
    <property type="term" value="F:transmembrane transporter activity"/>
    <property type="evidence" value="ECO:0007669"/>
    <property type="project" value="InterPro"/>
</dbReference>
<feature type="transmembrane region" description="Helical" evidence="7">
    <location>
        <begin position="130"/>
        <end position="154"/>
    </location>
</feature>
<evidence type="ECO:0000313" key="9">
    <source>
        <dbReference type="Proteomes" id="UP000250140"/>
    </source>
</evidence>
<evidence type="ECO:0000256" key="5">
    <source>
        <dbReference type="ARBA" id="ARBA00023136"/>
    </source>
</evidence>
<keyword evidence="2" id="KW-0813">Transport</keyword>
<evidence type="ECO:0000256" key="3">
    <source>
        <dbReference type="ARBA" id="ARBA00022692"/>
    </source>
</evidence>
<keyword evidence="5 7" id="KW-0472">Membrane</keyword>
<evidence type="ECO:0000256" key="7">
    <source>
        <dbReference type="SAM" id="Phobius"/>
    </source>
</evidence>
<feature type="transmembrane region" description="Helical" evidence="7">
    <location>
        <begin position="455"/>
        <end position="475"/>
    </location>
</feature>
<dbReference type="Gene3D" id="1.20.1740.10">
    <property type="entry name" value="Amino acid/polyamine transporter I"/>
    <property type="match status" value="1"/>
</dbReference>
<reference evidence="8 9" key="1">
    <citation type="journal article" date="2016" name="Nat. Commun.">
        <title>Ectomycorrhizal ecology is imprinted in the genome of the dominant symbiotic fungus Cenococcum geophilum.</title>
        <authorList>
            <consortium name="DOE Joint Genome Institute"/>
            <person name="Peter M."/>
            <person name="Kohler A."/>
            <person name="Ohm R.A."/>
            <person name="Kuo A."/>
            <person name="Krutzmann J."/>
            <person name="Morin E."/>
            <person name="Arend M."/>
            <person name="Barry K.W."/>
            <person name="Binder M."/>
            <person name="Choi C."/>
            <person name="Clum A."/>
            <person name="Copeland A."/>
            <person name="Grisel N."/>
            <person name="Haridas S."/>
            <person name="Kipfer T."/>
            <person name="LaButti K."/>
            <person name="Lindquist E."/>
            <person name="Lipzen A."/>
            <person name="Maire R."/>
            <person name="Meier B."/>
            <person name="Mihaltcheva S."/>
            <person name="Molinier V."/>
            <person name="Murat C."/>
            <person name="Poggeler S."/>
            <person name="Quandt C.A."/>
            <person name="Sperisen C."/>
            <person name="Tritt A."/>
            <person name="Tisserant E."/>
            <person name="Crous P.W."/>
            <person name="Henrissat B."/>
            <person name="Nehls U."/>
            <person name="Egli S."/>
            <person name="Spatafora J.W."/>
            <person name="Grigoriev I.V."/>
            <person name="Martin F.M."/>
        </authorList>
    </citation>
    <scope>NUCLEOTIDE SEQUENCE [LARGE SCALE GENOMIC DNA]</scope>
    <source>
        <strain evidence="8 9">CBS 207.34</strain>
    </source>
</reference>
<feature type="transmembrane region" description="Helical" evidence="7">
    <location>
        <begin position="174"/>
        <end position="194"/>
    </location>
</feature>
<feature type="transmembrane region" description="Helical" evidence="7">
    <location>
        <begin position="333"/>
        <end position="351"/>
    </location>
</feature>
<dbReference type="EMBL" id="KV748655">
    <property type="protein sequence ID" value="OCL13911.1"/>
    <property type="molecule type" value="Genomic_DNA"/>
</dbReference>
<dbReference type="Proteomes" id="UP000250140">
    <property type="component" value="Unassembled WGS sequence"/>
</dbReference>
<feature type="transmembrane region" description="Helical" evidence="7">
    <location>
        <begin position="206"/>
        <end position="224"/>
    </location>
</feature>
<feature type="compositionally biased region" description="Low complexity" evidence="6">
    <location>
        <begin position="9"/>
        <end position="18"/>
    </location>
</feature>
<proteinExistence type="predicted"/>
<evidence type="ECO:0000256" key="4">
    <source>
        <dbReference type="ARBA" id="ARBA00022989"/>
    </source>
</evidence>
<accession>A0A8E2FBG0</accession>
<feature type="transmembrane region" description="Helical" evidence="7">
    <location>
        <begin position="244"/>
        <end position="263"/>
    </location>
</feature>
<keyword evidence="4 7" id="KW-1133">Transmembrane helix</keyword>
<dbReference type="PANTHER" id="PTHR45649">
    <property type="entry name" value="AMINO-ACID PERMEASE BAT1"/>
    <property type="match status" value="1"/>
</dbReference>
<evidence type="ECO:0000313" key="8">
    <source>
        <dbReference type="EMBL" id="OCL13911.1"/>
    </source>
</evidence>
<dbReference type="Pfam" id="PF13520">
    <property type="entry name" value="AA_permease_2"/>
    <property type="match status" value="1"/>
</dbReference>
<comment type="subcellular location">
    <subcellularLocation>
        <location evidence="1">Membrane</location>
        <topology evidence="1">Multi-pass membrane protein</topology>
    </subcellularLocation>
</comment>
<dbReference type="PROSITE" id="PS00218">
    <property type="entry name" value="AMINO_ACID_PERMEASE_1"/>
    <property type="match status" value="1"/>
</dbReference>
<dbReference type="GO" id="GO:0006865">
    <property type="term" value="P:amino acid transport"/>
    <property type="evidence" value="ECO:0007669"/>
    <property type="project" value="InterPro"/>
</dbReference>
<feature type="region of interest" description="Disordered" evidence="6">
    <location>
        <begin position="1"/>
        <end position="30"/>
    </location>
</feature>
<sequence length="521" mass="57637">MNNLNTKAPVVSEEPTVTESEKISEKYGTQSDRKDMNRLGRLQQLRRNFRFLSILGYALILGCTWEYALLGTLFSLPNGGPGGAIWMYLIVAFFFYFVMLSMAEMTSMAPTCGGQYHWVSEFAPRQHQKILSFLVGWLVVLAWQSGMVLTAYSVTQQIEALIVLANPNYVIQGWHGALFTIAITLFCIFFNTFLIRKLPLMEGIALALHALGFFTFVIVLWVMGPRGSAKKVFADFEDNNGWGSVGLATLVGLLSPITTLIGADSVCHLSEELRDASYTLPRCMITTASINYVLGFVMTVTFMFTVGDVESALGTATGQPYVQVILNATQSRGATIVLTATMALLLLFCAINQVTTSSRQLFAFARDNGLPYSEFLSYVRPGWDIPLNAVVVTLIFTALVSLIIIGSTIAFTIITSLVGIGLMSSYLICIGCLISKRLRNEPLPPSRFSLGRAGLYINIVAFCFLCLAWVMLFFPSAPNPTPQSMNWVILIFGSTVSFSMLYYWLRGRHKYVGPVELIKSE</sequence>
<name>A0A8E2FBG0_9PEZI</name>
<dbReference type="AlphaFoldDB" id="A0A8E2FBG0"/>
<organism evidence="8 9">
    <name type="scientific">Glonium stellatum</name>
    <dbReference type="NCBI Taxonomy" id="574774"/>
    <lineage>
        <taxon>Eukaryota</taxon>
        <taxon>Fungi</taxon>
        <taxon>Dikarya</taxon>
        <taxon>Ascomycota</taxon>
        <taxon>Pezizomycotina</taxon>
        <taxon>Dothideomycetes</taxon>
        <taxon>Pleosporomycetidae</taxon>
        <taxon>Gloniales</taxon>
        <taxon>Gloniaceae</taxon>
        <taxon>Glonium</taxon>
    </lineage>
</organism>
<dbReference type="GO" id="GO:0016020">
    <property type="term" value="C:membrane"/>
    <property type="evidence" value="ECO:0007669"/>
    <property type="project" value="UniProtKB-SubCell"/>
</dbReference>
<dbReference type="PIRSF" id="PIRSF006060">
    <property type="entry name" value="AA_transporter"/>
    <property type="match status" value="1"/>
</dbReference>
<feature type="transmembrane region" description="Helical" evidence="7">
    <location>
        <begin position="487"/>
        <end position="505"/>
    </location>
</feature>
<protein>
    <submittedName>
        <fullName evidence="8">Amino acid transporter</fullName>
    </submittedName>
</protein>
<feature type="transmembrane region" description="Helical" evidence="7">
    <location>
        <begin position="411"/>
        <end position="434"/>
    </location>
</feature>
<feature type="transmembrane region" description="Helical" evidence="7">
    <location>
        <begin position="283"/>
        <end position="304"/>
    </location>
</feature>
<dbReference type="InterPro" id="IPR002293">
    <property type="entry name" value="AA/rel_permease1"/>
</dbReference>
<feature type="transmembrane region" description="Helical" evidence="7">
    <location>
        <begin position="51"/>
        <end position="73"/>
    </location>
</feature>
<keyword evidence="3 7" id="KW-0812">Transmembrane</keyword>
<dbReference type="OrthoDB" id="3257095at2759"/>
<evidence type="ECO:0000256" key="1">
    <source>
        <dbReference type="ARBA" id="ARBA00004141"/>
    </source>
</evidence>
<evidence type="ECO:0000256" key="6">
    <source>
        <dbReference type="SAM" id="MobiDB-lite"/>
    </source>
</evidence>
<feature type="transmembrane region" description="Helical" evidence="7">
    <location>
        <begin position="85"/>
        <end position="103"/>
    </location>
</feature>
<dbReference type="InterPro" id="IPR004840">
    <property type="entry name" value="Amino_acid_permease_CS"/>
</dbReference>